<evidence type="ECO:0000256" key="2">
    <source>
        <dbReference type="ARBA" id="ARBA00011245"/>
    </source>
</evidence>
<dbReference type="Gene3D" id="2.70.98.10">
    <property type="match status" value="1"/>
</dbReference>
<evidence type="ECO:0008006" key="6">
    <source>
        <dbReference type="Google" id="ProtNLM"/>
    </source>
</evidence>
<dbReference type="GO" id="GO:0005975">
    <property type="term" value="P:carbohydrate metabolic process"/>
    <property type="evidence" value="ECO:0007669"/>
    <property type="project" value="InterPro"/>
</dbReference>
<dbReference type="InterPro" id="IPR011013">
    <property type="entry name" value="Gal_mutarotase_sf_dom"/>
</dbReference>
<reference evidence="4 5" key="1">
    <citation type="submission" date="2016-08" db="EMBL/GenBank/DDBJ databases">
        <title>Draft genome of Fabibacter sp. strain SK-8.</title>
        <authorList>
            <person name="Wong S.-K."/>
            <person name="Hamasaki K."/>
            <person name="Yoshizawa S."/>
        </authorList>
    </citation>
    <scope>NUCLEOTIDE SEQUENCE [LARGE SCALE GENOMIC DNA]</scope>
    <source>
        <strain evidence="4 5">SK-8</strain>
    </source>
</reference>
<accession>A0A1E5T7Z6</accession>
<evidence type="ECO:0000256" key="1">
    <source>
        <dbReference type="ARBA" id="ARBA00001913"/>
    </source>
</evidence>
<evidence type="ECO:0000256" key="3">
    <source>
        <dbReference type="ARBA" id="ARBA00022837"/>
    </source>
</evidence>
<dbReference type="OrthoDB" id="9808779at2"/>
<comment type="cofactor">
    <cofactor evidence="1">
        <name>Ca(2+)</name>
        <dbReference type="ChEBI" id="CHEBI:29108"/>
    </cofactor>
</comment>
<protein>
    <recommendedName>
        <fullName evidence="6">Aldose epimerase</fullName>
    </recommendedName>
</protein>
<dbReference type="GO" id="GO:0030246">
    <property type="term" value="F:carbohydrate binding"/>
    <property type="evidence" value="ECO:0007669"/>
    <property type="project" value="InterPro"/>
</dbReference>
<gene>
    <name evidence="4" type="ORF">BFP71_00425</name>
</gene>
<name>A0A1E5T7Z6_9BACT</name>
<organism evidence="4 5">
    <name type="scientific">Roseivirga misakiensis</name>
    <dbReference type="NCBI Taxonomy" id="1563681"/>
    <lineage>
        <taxon>Bacteria</taxon>
        <taxon>Pseudomonadati</taxon>
        <taxon>Bacteroidota</taxon>
        <taxon>Cytophagia</taxon>
        <taxon>Cytophagales</taxon>
        <taxon>Roseivirgaceae</taxon>
        <taxon>Roseivirga</taxon>
    </lineage>
</organism>
<dbReference type="AlphaFoldDB" id="A0A1E5T7Z6"/>
<dbReference type="GO" id="GO:0016853">
    <property type="term" value="F:isomerase activity"/>
    <property type="evidence" value="ECO:0007669"/>
    <property type="project" value="InterPro"/>
</dbReference>
<comment type="caution">
    <text evidence="4">The sequence shown here is derived from an EMBL/GenBank/DDBJ whole genome shotgun (WGS) entry which is preliminary data.</text>
</comment>
<keyword evidence="3" id="KW-0106">Calcium</keyword>
<proteinExistence type="predicted"/>
<dbReference type="InterPro" id="IPR008183">
    <property type="entry name" value="Aldose_1/G6P_1-epimerase"/>
</dbReference>
<dbReference type="SUPFAM" id="SSF74650">
    <property type="entry name" value="Galactose mutarotase-like"/>
    <property type="match status" value="1"/>
</dbReference>
<dbReference type="Pfam" id="PF01263">
    <property type="entry name" value="Aldose_epim"/>
    <property type="match status" value="1"/>
</dbReference>
<dbReference type="STRING" id="1563681.BFP71_00425"/>
<keyword evidence="5" id="KW-1185">Reference proteome</keyword>
<dbReference type="InterPro" id="IPR014718">
    <property type="entry name" value="GH-type_carb-bd"/>
</dbReference>
<evidence type="ECO:0000313" key="5">
    <source>
        <dbReference type="Proteomes" id="UP000095552"/>
    </source>
</evidence>
<comment type="subunit">
    <text evidence="2">Monomer.</text>
</comment>
<dbReference type="RefSeq" id="WP_069833487.1">
    <property type="nucleotide sequence ID" value="NZ_MDGQ01000002.1"/>
</dbReference>
<dbReference type="Proteomes" id="UP000095552">
    <property type="component" value="Unassembled WGS sequence"/>
</dbReference>
<dbReference type="EMBL" id="MDGQ01000002">
    <property type="protein sequence ID" value="OEK07504.1"/>
    <property type="molecule type" value="Genomic_DNA"/>
</dbReference>
<evidence type="ECO:0000313" key="4">
    <source>
        <dbReference type="EMBL" id="OEK07504.1"/>
    </source>
</evidence>
<sequence>MTTNTKLILSSNNQNLEIDLSRGGAITHLTLFSNGKSRKVICPKKGYDNESSLLFPFPNRLANGQFSFQGIDYQFPLNDYGRPNALHGFVKDMPFQVLQQMPDAITLQCTYTGDLEYYPFPFRMALTYHLRPGELHVYLEIENTGATTLPCGFGWHPYFHLEEGADSTSIELKNVSKIGVENLLPTGRATPYRLLDNGCLIEELDLDTCFEFSKKGVVNGAKIHYPDDATLEVWQDENQPYVQLYTPEDRRAIAIEPMTCNIDALNNQAGLKLLSSGESWSIEYGVRLY</sequence>